<accession>A0A078SVE2</accession>
<keyword evidence="1" id="KW-0808">Transferase</keyword>
<sequence length="364" mass="40773">MARWEIKNVGMKGVAMTVPENVVKTSELGLLSQEEADVFDNTVGIKERHIAPDTMCASDMCQAAAEKLLEELGWEKDSIDVLLFESVTGDYRTPPTSCILQDRLGLSENCFCMDIPMGCCGCMYAITVAGNLLTAGNVKRALLLVGDTALRMGSMKDKSRIPLFGDCGTAIALEYDETANDIVVDFHTYGKGHEALMTPHGGFRHPATPASFEYEDFGNGIVRAPIHTLINGMNVFSFAISRPPRSVETFLDDYKINRETDIDYFLIHQANKMIVDRIVKKLKLPKEKVPYNLEEFGNLGGASIPSLMVSRLRERLMQEETTLLMSSFGLGLSWGTMWMKTKPMVIPKMQILKWERRNYFIDKE</sequence>
<dbReference type="Pfam" id="PF08545">
    <property type="entry name" value="ACP_syn_III"/>
    <property type="match status" value="1"/>
</dbReference>
<dbReference type="AlphaFoldDB" id="A0A078SVE2"/>
<organism evidence="5 6">
    <name type="scientific">Bacteroides uniformis str. 3978 T3 ii</name>
    <dbReference type="NCBI Taxonomy" id="1339349"/>
    <lineage>
        <taxon>Bacteria</taxon>
        <taxon>Pseudomonadati</taxon>
        <taxon>Bacteroidota</taxon>
        <taxon>Bacteroidia</taxon>
        <taxon>Bacteroidales</taxon>
        <taxon>Bacteroidaceae</taxon>
        <taxon>Bacteroides</taxon>
    </lineage>
</organism>
<dbReference type="GO" id="GO:0006633">
    <property type="term" value="P:fatty acid biosynthetic process"/>
    <property type="evidence" value="ECO:0007669"/>
    <property type="project" value="InterPro"/>
</dbReference>
<dbReference type="Pfam" id="PF08541">
    <property type="entry name" value="ACP_syn_III_C"/>
    <property type="match status" value="1"/>
</dbReference>
<gene>
    <name evidence="5" type="ORF">M094_3216</name>
</gene>
<dbReference type="PANTHER" id="PTHR34069">
    <property type="entry name" value="3-OXOACYL-[ACYL-CARRIER-PROTEIN] SYNTHASE 3"/>
    <property type="match status" value="1"/>
</dbReference>
<reference evidence="5 6" key="1">
    <citation type="submission" date="2014-04" db="EMBL/GenBank/DDBJ databases">
        <authorList>
            <person name="Sears C."/>
            <person name="Carroll K."/>
            <person name="Sack B.R."/>
            <person name="Qadri F."/>
            <person name="Myers L.L."/>
            <person name="Chung G.-T."/>
            <person name="Escheverria P."/>
            <person name="Fraser C.M."/>
            <person name="Sadzewicz L."/>
            <person name="Shefchek K.A."/>
            <person name="Tallon L."/>
            <person name="Das S.P."/>
            <person name="Daugherty S."/>
            <person name="Mongodin E.F."/>
        </authorList>
    </citation>
    <scope>NUCLEOTIDE SEQUENCE [LARGE SCALE GENOMIC DNA]</scope>
    <source>
        <strain evidence="5 6">3978 T3 ii</strain>
    </source>
</reference>
<dbReference type="InterPro" id="IPR013751">
    <property type="entry name" value="ACP_syn_III_N"/>
</dbReference>
<name>A0A078SVE2_BACUN</name>
<dbReference type="PANTHER" id="PTHR34069:SF3">
    <property type="entry name" value="ACYL-COA:ACYL-COA ALKYLTRANSFERASE"/>
    <property type="match status" value="1"/>
</dbReference>
<feature type="domain" description="Beta-ketoacyl-[acyl-carrier-protein] synthase III C-terminal" evidence="3">
    <location>
        <begin position="259"/>
        <end position="339"/>
    </location>
</feature>
<dbReference type="GO" id="GO:0004315">
    <property type="term" value="F:3-oxoacyl-[acyl-carrier-protein] synthase activity"/>
    <property type="evidence" value="ECO:0007669"/>
    <property type="project" value="InterPro"/>
</dbReference>
<dbReference type="GO" id="GO:0044550">
    <property type="term" value="P:secondary metabolite biosynthetic process"/>
    <property type="evidence" value="ECO:0007669"/>
    <property type="project" value="TreeGrafter"/>
</dbReference>
<dbReference type="PATRIC" id="fig|1339349.3.peg.123"/>
<proteinExistence type="predicted"/>
<evidence type="ECO:0000256" key="1">
    <source>
        <dbReference type="ARBA" id="ARBA00022679"/>
    </source>
</evidence>
<protein>
    <submittedName>
        <fullName evidence="5">3-oxoacyl-[acyl-carrier-protein] synthase III family protein</fullName>
    </submittedName>
</protein>
<dbReference type="CDD" id="cd00830">
    <property type="entry name" value="KAS_III"/>
    <property type="match status" value="1"/>
</dbReference>
<keyword evidence="2" id="KW-0012">Acyltransferase</keyword>
<evidence type="ECO:0000256" key="2">
    <source>
        <dbReference type="ARBA" id="ARBA00023315"/>
    </source>
</evidence>
<evidence type="ECO:0000313" key="5">
    <source>
        <dbReference type="EMBL" id="KDS64915.1"/>
    </source>
</evidence>
<evidence type="ECO:0000259" key="3">
    <source>
        <dbReference type="Pfam" id="PF08541"/>
    </source>
</evidence>
<dbReference type="RefSeq" id="WP_035448253.1">
    <property type="nucleotide sequence ID" value="NZ_JNHN01000004.1"/>
</dbReference>
<evidence type="ECO:0000259" key="4">
    <source>
        <dbReference type="Pfam" id="PF08545"/>
    </source>
</evidence>
<dbReference type="EMBL" id="JNHN01000004">
    <property type="protein sequence ID" value="KDS64915.1"/>
    <property type="molecule type" value="Genomic_DNA"/>
</dbReference>
<dbReference type="Proteomes" id="UP000028013">
    <property type="component" value="Unassembled WGS sequence"/>
</dbReference>
<dbReference type="InterPro" id="IPR013747">
    <property type="entry name" value="ACP_syn_III_C"/>
</dbReference>
<comment type="caution">
    <text evidence="5">The sequence shown here is derived from an EMBL/GenBank/DDBJ whole genome shotgun (WGS) entry which is preliminary data.</text>
</comment>
<dbReference type="InterPro" id="IPR016039">
    <property type="entry name" value="Thiolase-like"/>
</dbReference>
<evidence type="ECO:0000313" key="6">
    <source>
        <dbReference type="Proteomes" id="UP000028013"/>
    </source>
</evidence>
<feature type="domain" description="Beta-ketoacyl-[acyl-carrier-protein] synthase III N-terminal" evidence="4">
    <location>
        <begin position="113"/>
        <end position="190"/>
    </location>
</feature>
<dbReference type="SUPFAM" id="SSF53901">
    <property type="entry name" value="Thiolase-like"/>
    <property type="match status" value="1"/>
</dbReference>
<dbReference type="Gene3D" id="3.40.47.10">
    <property type="match status" value="1"/>
</dbReference>